<evidence type="ECO:0000313" key="3">
    <source>
        <dbReference type="EMBL" id="MEI4770176.1"/>
    </source>
</evidence>
<sequence length="256" mass="27990">MFEGKTCVITGGANGIGRCLVEEFSKLGCSIAFIDKDEKAGQKLLSTLSGNHLFIAGDLAKKEDIENFASQVIQQYDSIDFLLNNACFSNKGILSDCSYEDFTEILNVGITAPYMLSKLFMPHFNRKAAIVNMASTRAFMSQSDTESYSATKGGISALTHALSISLAGKVRVNAISPGWIETGAYHEVNEIYTASEEDRLQHPSQRIGNPLDITRAAIFLCDPKNDFINGENITIDGGMSKLMIYHGDGGWNYTKQ</sequence>
<proteinExistence type="inferred from homology"/>
<dbReference type="PROSITE" id="PS00061">
    <property type="entry name" value="ADH_SHORT"/>
    <property type="match status" value="1"/>
</dbReference>
<dbReference type="PRINTS" id="PR00080">
    <property type="entry name" value="SDRFAMILY"/>
</dbReference>
<evidence type="ECO:0000256" key="2">
    <source>
        <dbReference type="ARBA" id="ARBA00023002"/>
    </source>
</evidence>
<protein>
    <submittedName>
        <fullName evidence="3">SDR family oxidoreductase</fullName>
    </submittedName>
</protein>
<dbReference type="RefSeq" id="WP_336497736.1">
    <property type="nucleotide sequence ID" value="NZ_JBAWSY010000007.1"/>
</dbReference>
<name>A0ABU8F579_9BACI</name>
<dbReference type="EMBL" id="JBAWSY010000007">
    <property type="protein sequence ID" value="MEI4770176.1"/>
    <property type="molecule type" value="Genomic_DNA"/>
</dbReference>
<dbReference type="SUPFAM" id="SSF51735">
    <property type="entry name" value="NAD(P)-binding Rossmann-fold domains"/>
    <property type="match status" value="1"/>
</dbReference>
<dbReference type="PANTHER" id="PTHR24321">
    <property type="entry name" value="DEHYDROGENASES, SHORT CHAIN"/>
    <property type="match status" value="1"/>
</dbReference>
<comment type="similarity">
    <text evidence="1">Belongs to the short-chain dehydrogenases/reductases (SDR) family.</text>
</comment>
<dbReference type="PRINTS" id="PR00081">
    <property type="entry name" value="GDHRDH"/>
</dbReference>
<evidence type="ECO:0000256" key="1">
    <source>
        <dbReference type="ARBA" id="ARBA00006484"/>
    </source>
</evidence>
<dbReference type="InterPro" id="IPR036291">
    <property type="entry name" value="NAD(P)-bd_dom_sf"/>
</dbReference>
<comment type="caution">
    <text evidence="3">The sequence shown here is derived from an EMBL/GenBank/DDBJ whole genome shotgun (WGS) entry which is preliminary data.</text>
</comment>
<organism evidence="3 4">
    <name type="scientific">Psychrobacillus mangrovi</name>
    <dbReference type="NCBI Taxonomy" id="3117745"/>
    <lineage>
        <taxon>Bacteria</taxon>
        <taxon>Bacillati</taxon>
        <taxon>Bacillota</taxon>
        <taxon>Bacilli</taxon>
        <taxon>Bacillales</taxon>
        <taxon>Bacillaceae</taxon>
        <taxon>Psychrobacillus</taxon>
    </lineage>
</organism>
<dbReference type="Proteomes" id="UP001364890">
    <property type="component" value="Unassembled WGS sequence"/>
</dbReference>
<gene>
    <name evidence="3" type="ORF">WAX74_11070</name>
</gene>
<accession>A0ABU8F579</accession>
<keyword evidence="2" id="KW-0560">Oxidoreductase</keyword>
<reference evidence="3 4" key="1">
    <citation type="submission" date="2024-01" db="EMBL/GenBank/DDBJ databases">
        <title>Seven novel Bacillus-like species.</title>
        <authorList>
            <person name="Liu G."/>
        </authorList>
    </citation>
    <scope>NUCLEOTIDE SEQUENCE [LARGE SCALE GENOMIC DNA]</scope>
    <source>
        <strain evidence="3 4">FJAT-51614</strain>
    </source>
</reference>
<dbReference type="Gene3D" id="3.40.50.720">
    <property type="entry name" value="NAD(P)-binding Rossmann-like Domain"/>
    <property type="match status" value="1"/>
</dbReference>
<dbReference type="Pfam" id="PF13561">
    <property type="entry name" value="adh_short_C2"/>
    <property type="match status" value="1"/>
</dbReference>
<evidence type="ECO:0000313" key="4">
    <source>
        <dbReference type="Proteomes" id="UP001364890"/>
    </source>
</evidence>
<dbReference type="PANTHER" id="PTHR24321:SF8">
    <property type="entry name" value="ESTRADIOL 17-BETA-DEHYDROGENASE 8-RELATED"/>
    <property type="match status" value="1"/>
</dbReference>
<dbReference type="InterPro" id="IPR020904">
    <property type="entry name" value="Sc_DH/Rdtase_CS"/>
</dbReference>
<keyword evidence="4" id="KW-1185">Reference proteome</keyword>
<dbReference type="InterPro" id="IPR002347">
    <property type="entry name" value="SDR_fam"/>
</dbReference>